<gene>
    <name evidence="1" type="ORF">DYB28_010666</name>
</gene>
<name>A0A9X8EDR9_APHAT</name>
<dbReference type="AlphaFoldDB" id="A0A9X8EDR9"/>
<evidence type="ECO:0000313" key="1">
    <source>
        <dbReference type="EMBL" id="RLO13408.1"/>
    </source>
</evidence>
<organism evidence="1 2">
    <name type="scientific">Aphanomyces astaci</name>
    <name type="common">Crayfish plague agent</name>
    <dbReference type="NCBI Taxonomy" id="112090"/>
    <lineage>
        <taxon>Eukaryota</taxon>
        <taxon>Sar</taxon>
        <taxon>Stramenopiles</taxon>
        <taxon>Oomycota</taxon>
        <taxon>Saprolegniomycetes</taxon>
        <taxon>Saprolegniales</taxon>
        <taxon>Verrucalvaceae</taxon>
        <taxon>Aphanomyces</taxon>
    </lineage>
</organism>
<dbReference type="Gene3D" id="1.25.40.20">
    <property type="entry name" value="Ankyrin repeat-containing domain"/>
    <property type="match status" value="1"/>
</dbReference>
<proteinExistence type="predicted"/>
<sequence>MTLQISLTFEFIVQVQLHTLRTIMTTSDLFAAISNGQPELVLTALKLHDVYVNGTKLINRVLYTPLMLAAELGKADIVRILLARPETQVN</sequence>
<dbReference type="SUPFAM" id="SSF48403">
    <property type="entry name" value="Ankyrin repeat"/>
    <property type="match status" value="1"/>
</dbReference>
<reference evidence="1 2" key="1">
    <citation type="journal article" date="2018" name="J. Invertebr. Pathol.">
        <title>New genotyping method for the causative agent of crayfish plague (Aphanomyces astaci) based on whole genome data.</title>
        <authorList>
            <person name="Minardi D."/>
            <person name="Studholme D.J."/>
            <person name="van der Giezen M."/>
            <person name="Pretto T."/>
            <person name="Oidtmann B."/>
        </authorList>
    </citation>
    <scope>NUCLEOTIDE SEQUENCE [LARGE SCALE GENOMIC DNA]</scope>
    <source>
        <strain evidence="1 2">KB13</strain>
    </source>
</reference>
<dbReference type="InterPro" id="IPR002110">
    <property type="entry name" value="Ankyrin_rpt"/>
</dbReference>
<feature type="non-terminal residue" evidence="1">
    <location>
        <position position="1"/>
    </location>
</feature>
<dbReference type="InterPro" id="IPR036770">
    <property type="entry name" value="Ankyrin_rpt-contain_sf"/>
</dbReference>
<dbReference type="EMBL" id="QUTI01006414">
    <property type="protein sequence ID" value="RLO13408.1"/>
    <property type="molecule type" value="Genomic_DNA"/>
</dbReference>
<accession>A0A9X8EDR9</accession>
<protein>
    <submittedName>
        <fullName evidence="1">Uncharacterized protein</fullName>
    </submittedName>
</protein>
<evidence type="ECO:0000313" key="2">
    <source>
        <dbReference type="Proteomes" id="UP000275652"/>
    </source>
</evidence>
<comment type="caution">
    <text evidence="1">The sequence shown here is derived from an EMBL/GenBank/DDBJ whole genome shotgun (WGS) entry which is preliminary data.</text>
</comment>
<dbReference type="Proteomes" id="UP000275652">
    <property type="component" value="Unassembled WGS sequence"/>
</dbReference>
<dbReference type="Pfam" id="PF12796">
    <property type="entry name" value="Ank_2"/>
    <property type="match status" value="1"/>
</dbReference>